<gene>
    <name evidence="4" type="ORF">AAHA92_06934</name>
</gene>
<keyword evidence="1" id="KW-0479">Metal-binding</keyword>
<keyword evidence="5" id="KW-1185">Reference proteome</keyword>
<dbReference type="PANTHER" id="PTHR47991">
    <property type="entry name" value="OXOGLUTARATE/IRON-DEPENDENT DIOXYGENASE"/>
    <property type="match status" value="1"/>
</dbReference>
<dbReference type="Gene3D" id="2.60.120.330">
    <property type="entry name" value="B-lactam Antibiotic, Isopenicillin N Synthase, Chain"/>
    <property type="match status" value="1"/>
</dbReference>
<comment type="caution">
    <text evidence="4">The sequence shown here is derived from an EMBL/GenBank/DDBJ whole genome shotgun (WGS) entry which is preliminary data.</text>
</comment>
<reference evidence="4 5" key="1">
    <citation type="submission" date="2024-06" db="EMBL/GenBank/DDBJ databases">
        <title>A chromosome level genome sequence of Diviner's sage (Salvia divinorum).</title>
        <authorList>
            <person name="Ford S.A."/>
            <person name="Ro D.-K."/>
            <person name="Ness R.W."/>
            <person name="Phillips M.A."/>
        </authorList>
    </citation>
    <scope>NUCLEOTIDE SEQUENCE [LARGE SCALE GENOMIC DNA]</scope>
    <source>
        <strain evidence="4">SAF-2024a</strain>
        <tissue evidence="4">Leaf</tissue>
    </source>
</reference>
<proteinExistence type="predicted"/>
<dbReference type="InterPro" id="IPR027443">
    <property type="entry name" value="IPNS-like_sf"/>
</dbReference>
<dbReference type="InterPro" id="IPR044861">
    <property type="entry name" value="IPNS-like_FE2OG_OXY"/>
</dbReference>
<dbReference type="InterPro" id="IPR050295">
    <property type="entry name" value="Plant_2OG-oxidoreductases"/>
</dbReference>
<evidence type="ECO:0000259" key="3">
    <source>
        <dbReference type="PROSITE" id="PS51471"/>
    </source>
</evidence>
<evidence type="ECO:0000313" key="5">
    <source>
        <dbReference type="Proteomes" id="UP001567538"/>
    </source>
</evidence>
<evidence type="ECO:0000256" key="2">
    <source>
        <dbReference type="ARBA" id="ARBA00023004"/>
    </source>
</evidence>
<dbReference type="InterPro" id="IPR005123">
    <property type="entry name" value="Oxoglu/Fe-dep_dioxygenase_dom"/>
</dbReference>
<sequence>MEAASESLELDKHYVDQALNINSMAQIFVGNYYPPCPQPDQAVGIPPHTDSGLLTFLINNGVEGLQIEHHGKWFDVQSPPNSILVNVDDHLEIFTNGRFKSLKHRAVVNKERERISIGVLNGPAWDAIVGPAVSLVEKDGSAIYHSMDYKHYLESQLTKTRLGGKSFLEQQIIIQDN</sequence>
<keyword evidence="2" id="KW-0408">Iron</keyword>
<protein>
    <submittedName>
        <fullName evidence="4">2-oxoglutarate-dependent dioxygenase 19-like</fullName>
    </submittedName>
</protein>
<dbReference type="Pfam" id="PF03171">
    <property type="entry name" value="2OG-FeII_Oxy"/>
    <property type="match status" value="1"/>
</dbReference>
<feature type="domain" description="Fe2OG dioxygenase" evidence="3">
    <location>
        <begin position="20"/>
        <end position="123"/>
    </location>
</feature>
<accession>A0ABD1I7A4</accession>
<dbReference type="Proteomes" id="UP001567538">
    <property type="component" value="Unassembled WGS sequence"/>
</dbReference>
<name>A0ABD1I7A4_SALDI</name>
<dbReference type="PROSITE" id="PS51471">
    <property type="entry name" value="FE2OG_OXY"/>
    <property type="match status" value="1"/>
</dbReference>
<dbReference type="EMBL" id="JBEAFC010000003">
    <property type="protein sequence ID" value="KAL1564615.1"/>
    <property type="molecule type" value="Genomic_DNA"/>
</dbReference>
<dbReference type="AlphaFoldDB" id="A0ABD1I7A4"/>
<dbReference type="GO" id="GO:0046872">
    <property type="term" value="F:metal ion binding"/>
    <property type="evidence" value="ECO:0007669"/>
    <property type="project" value="UniProtKB-KW"/>
</dbReference>
<dbReference type="SUPFAM" id="SSF51197">
    <property type="entry name" value="Clavaminate synthase-like"/>
    <property type="match status" value="1"/>
</dbReference>
<organism evidence="4 5">
    <name type="scientific">Salvia divinorum</name>
    <name type="common">Maria pastora</name>
    <name type="synonym">Diviner's sage</name>
    <dbReference type="NCBI Taxonomy" id="28513"/>
    <lineage>
        <taxon>Eukaryota</taxon>
        <taxon>Viridiplantae</taxon>
        <taxon>Streptophyta</taxon>
        <taxon>Embryophyta</taxon>
        <taxon>Tracheophyta</taxon>
        <taxon>Spermatophyta</taxon>
        <taxon>Magnoliopsida</taxon>
        <taxon>eudicotyledons</taxon>
        <taxon>Gunneridae</taxon>
        <taxon>Pentapetalae</taxon>
        <taxon>asterids</taxon>
        <taxon>lamiids</taxon>
        <taxon>Lamiales</taxon>
        <taxon>Lamiaceae</taxon>
        <taxon>Nepetoideae</taxon>
        <taxon>Mentheae</taxon>
        <taxon>Salviinae</taxon>
        <taxon>Salvia</taxon>
        <taxon>Salvia subgen. Calosphace</taxon>
    </lineage>
</organism>
<evidence type="ECO:0000256" key="1">
    <source>
        <dbReference type="ARBA" id="ARBA00022723"/>
    </source>
</evidence>
<evidence type="ECO:0000313" key="4">
    <source>
        <dbReference type="EMBL" id="KAL1564615.1"/>
    </source>
</evidence>